<gene>
    <name evidence="1" type="ORF">Taro_026330</name>
</gene>
<proteinExistence type="predicted"/>
<name>A0A843VCL5_COLES</name>
<evidence type="ECO:0000313" key="2">
    <source>
        <dbReference type="Proteomes" id="UP000652761"/>
    </source>
</evidence>
<accession>A0A843VCL5</accession>
<dbReference type="EMBL" id="NMUH01001588">
    <property type="protein sequence ID" value="MQL93685.1"/>
    <property type="molecule type" value="Genomic_DNA"/>
</dbReference>
<comment type="caution">
    <text evidence="1">The sequence shown here is derived from an EMBL/GenBank/DDBJ whole genome shotgun (WGS) entry which is preliminary data.</text>
</comment>
<dbReference type="AlphaFoldDB" id="A0A843VCL5"/>
<reference evidence="1" key="1">
    <citation type="submission" date="2017-07" db="EMBL/GenBank/DDBJ databases">
        <title>Taro Niue Genome Assembly and Annotation.</title>
        <authorList>
            <person name="Atibalentja N."/>
            <person name="Keating K."/>
            <person name="Fields C.J."/>
        </authorList>
    </citation>
    <scope>NUCLEOTIDE SEQUENCE</scope>
    <source>
        <strain evidence="1">Niue_2</strain>
        <tissue evidence="1">Leaf</tissue>
    </source>
</reference>
<dbReference type="Proteomes" id="UP000652761">
    <property type="component" value="Unassembled WGS sequence"/>
</dbReference>
<protein>
    <submittedName>
        <fullName evidence="1">Uncharacterized protein</fullName>
    </submittedName>
</protein>
<keyword evidence="2" id="KW-1185">Reference proteome</keyword>
<sequence length="65" mass="7488">MPEKLLLLQKAAPPFARQRRCSFPSSAFWTPENLLLLHEEAPPSASRRRRSSFIPPTSRQVVWSL</sequence>
<evidence type="ECO:0000313" key="1">
    <source>
        <dbReference type="EMBL" id="MQL93685.1"/>
    </source>
</evidence>
<organism evidence="1 2">
    <name type="scientific">Colocasia esculenta</name>
    <name type="common">Wild taro</name>
    <name type="synonym">Arum esculentum</name>
    <dbReference type="NCBI Taxonomy" id="4460"/>
    <lineage>
        <taxon>Eukaryota</taxon>
        <taxon>Viridiplantae</taxon>
        <taxon>Streptophyta</taxon>
        <taxon>Embryophyta</taxon>
        <taxon>Tracheophyta</taxon>
        <taxon>Spermatophyta</taxon>
        <taxon>Magnoliopsida</taxon>
        <taxon>Liliopsida</taxon>
        <taxon>Araceae</taxon>
        <taxon>Aroideae</taxon>
        <taxon>Colocasieae</taxon>
        <taxon>Colocasia</taxon>
    </lineage>
</organism>